<dbReference type="EMBL" id="CATOUU010000823">
    <property type="protein sequence ID" value="CAI9951244.1"/>
    <property type="molecule type" value="Genomic_DNA"/>
</dbReference>
<reference evidence="1" key="1">
    <citation type="submission" date="2023-06" db="EMBL/GenBank/DDBJ databases">
        <authorList>
            <person name="Kurt Z."/>
        </authorList>
    </citation>
    <scope>NUCLEOTIDE SEQUENCE</scope>
</reference>
<evidence type="ECO:0000313" key="2">
    <source>
        <dbReference type="EMBL" id="CAL6053797.1"/>
    </source>
</evidence>
<organism evidence="1">
    <name type="scientific">Hexamita inflata</name>
    <dbReference type="NCBI Taxonomy" id="28002"/>
    <lineage>
        <taxon>Eukaryota</taxon>
        <taxon>Metamonada</taxon>
        <taxon>Diplomonadida</taxon>
        <taxon>Hexamitidae</taxon>
        <taxon>Hexamitinae</taxon>
        <taxon>Hexamita</taxon>
    </lineage>
</organism>
<comment type="caution">
    <text evidence="1">The sequence shown here is derived from an EMBL/GenBank/DDBJ whole genome shotgun (WGS) entry which is preliminary data.</text>
</comment>
<evidence type="ECO:0000313" key="1">
    <source>
        <dbReference type="EMBL" id="CAI9951244.1"/>
    </source>
</evidence>
<dbReference type="EMBL" id="CAXDID020000199">
    <property type="protein sequence ID" value="CAL6053797.1"/>
    <property type="molecule type" value="Genomic_DNA"/>
</dbReference>
<accession>A0AA86QDV8</accession>
<evidence type="ECO:0000313" key="3">
    <source>
        <dbReference type="Proteomes" id="UP001642409"/>
    </source>
</evidence>
<proteinExistence type="predicted"/>
<protein>
    <submittedName>
        <fullName evidence="2">Hypothetical_protein</fullName>
    </submittedName>
</protein>
<dbReference type="Proteomes" id="UP001642409">
    <property type="component" value="Unassembled WGS sequence"/>
</dbReference>
<keyword evidence="3" id="KW-1185">Reference proteome</keyword>
<reference evidence="2 3" key="2">
    <citation type="submission" date="2024-07" db="EMBL/GenBank/DDBJ databases">
        <authorList>
            <person name="Akdeniz Z."/>
        </authorList>
    </citation>
    <scope>NUCLEOTIDE SEQUENCE [LARGE SCALE GENOMIC DNA]</scope>
</reference>
<dbReference type="AlphaFoldDB" id="A0AA86QDV8"/>
<gene>
    <name evidence="1" type="ORF">HINF_LOCUS38889</name>
    <name evidence="2" type="ORF">HINF_LOCUS45653</name>
</gene>
<sequence>MVLNSTGLYASGMNQFGSLGLGVKRFNTNGFVLVNQSFGNMTMICFEDRIIIYEPYNIQQKININKVLVSTIETGVYVIFGATNAIICCVNGKKLVNQRVKSLKRHTQIKAQLLRENISFNKERINHNIEELIQRSYIWKPIEQKTISIESNKSNDYNEMNFDCL</sequence>
<name>A0AA86QDV8_9EUKA</name>